<dbReference type="OrthoDB" id="7060348at2"/>
<dbReference type="AlphaFoldDB" id="A0A662ZJF2"/>
<keyword evidence="1" id="KW-0732">Signal</keyword>
<evidence type="ECO:0000256" key="1">
    <source>
        <dbReference type="SAM" id="SignalP"/>
    </source>
</evidence>
<dbReference type="Proteomes" id="UP000243745">
    <property type="component" value="Unassembled WGS sequence"/>
</dbReference>
<proteinExistence type="predicted"/>
<accession>A0A662ZJF2</accession>
<protein>
    <submittedName>
        <fullName evidence="2">Uncharacterized protein</fullName>
    </submittedName>
</protein>
<dbReference type="RefSeq" id="WP_093142445.1">
    <property type="nucleotide sequence ID" value="NZ_FOXF01000027.1"/>
</dbReference>
<organism evidence="2 3">
    <name type="scientific">Ruminobacter amylophilus</name>
    <dbReference type="NCBI Taxonomy" id="867"/>
    <lineage>
        <taxon>Bacteria</taxon>
        <taxon>Pseudomonadati</taxon>
        <taxon>Pseudomonadota</taxon>
        <taxon>Gammaproteobacteria</taxon>
        <taxon>Aeromonadales</taxon>
        <taxon>Succinivibrionaceae</taxon>
        <taxon>Ruminobacter</taxon>
    </lineage>
</organism>
<gene>
    <name evidence="2" type="ORF">SAMN02910344_01479</name>
</gene>
<evidence type="ECO:0000313" key="2">
    <source>
        <dbReference type="EMBL" id="SFP47441.1"/>
    </source>
</evidence>
<evidence type="ECO:0000313" key="3">
    <source>
        <dbReference type="Proteomes" id="UP000243745"/>
    </source>
</evidence>
<keyword evidence="3" id="KW-1185">Reference proteome</keyword>
<feature type="chain" id="PRO_5024794793" evidence="1">
    <location>
        <begin position="28"/>
        <end position="454"/>
    </location>
</feature>
<feature type="signal peptide" evidence="1">
    <location>
        <begin position="1"/>
        <end position="27"/>
    </location>
</feature>
<reference evidence="2 3" key="1">
    <citation type="submission" date="2016-10" db="EMBL/GenBank/DDBJ databases">
        <authorList>
            <person name="Varghese N."/>
            <person name="Submissions S."/>
        </authorList>
    </citation>
    <scope>NUCLEOTIDE SEQUENCE [LARGE SCALE GENOMIC DNA]</scope>
    <source>
        <strain evidence="2 3">DSM 1361</strain>
    </source>
</reference>
<sequence>MNFHFKKYVSVISGALLLASLPITSWALDNNYGVRTINKDITASQLEHKAIDGYNFIFSAAFVTKGAWGYDNPNNFTKLITILEKAQKEKELTSEGANLLAALLKLKPKILANPNDALTMTGINSVNQLGTSYAQTRKNLLLSHKTFDNNIDVLFAYDGSNISLKTGEQFVLGLIKSFTNDKIQIEYIQDEQPDVLAYYESREFRDWVNSYPDTHRLLGKIKYSSQQKSNQIKNYVDNVNQRIFKKKFLNSVNGNSLIIDSSRVEPRDIVDYIFEIYKFLPSINIQEANDFNTVLDDIMRNEERRQFSAIDNANLFTTVGPSVTGQIQTTEQGRRLFNDLHITLQDFLETNDEPVKLYFIDPRALLSFLTLLEGSKLGNTLGPNEDYSYTADTFKVGDLAPLNSILIFDFYKNRDNKILVKINHNGKILTLKDTCQSLENTAYNWEDLAKCLTN</sequence>
<dbReference type="InterPro" id="IPR029033">
    <property type="entry name" value="His_PPase_superfam"/>
</dbReference>
<dbReference type="Gene3D" id="3.40.50.1240">
    <property type="entry name" value="Phosphoglycerate mutase-like"/>
    <property type="match status" value="1"/>
</dbReference>
<dbReference type="EMBL" id="FOXF01000027">
    <property type="protein sequence ID" value="SFP47441.1"/>
    <property type="molecule type" value="Genomic_DNA"/>
</dbReference>
<name>A0A662ZJF2_9GAMM</name>
<dbReference type="SUPFAM" id="SSF53254">
    <property type="entry name" value="Phosphoglycerate mutase-like"/>
    <property type="match status" value="1"/>
</dbReference>